<accession>A0A512HRT7</accession>
<reference evidence="1 2" key="1">
    <citation type="submission" date="2019-07" db="EMBL/GenBank/DDBJ databases">
        <title>Whole genome shotgun sequence of Aeromicrobium flavum NBRC 107625.</title>
        <authorList>
            <person name="Hosoyama A."/>
            <person name="Uohara A."/>
            <person name="Ohji S."/>
            <person name="Ichikawa N."/>
        </authorList>
    </citation>
    <scope>NUCLEOTIDE SEQUENCE [LARGE SCALE GENOMIC DNA]</scope>
    <source>
        <strain evidence="1 2">NBRC 107625</strain>
    </source>
</reference>
<dbReference type="Proteomes" id="UP000321769">
    <property type="component" value="Unassembled WGS sequence"/>
</dbReference>
<keyword evidence="2" id="KW-1185">Reference proteome</keyword>
<name>A0A512HRT7_9ACTN</name>
<evidence type="ECO:0000313" key="2">
    <source>
        <dbReference type="Proteomes" id="UP000321769"/>
    </source>
</evidence>
<organism evidence="1 2">
    <name type="scientific">Aeromicrobium flavum</name>
    <dbReference type="NCBI Taxonomy" id="416568"/>
    <lineage>
        <taxon>Bacteria</taxon>
        <taxon>Bacillati</taxon>
        <taxon>Actinomycetota</taxon>
        <taxon>Actinomycetes</taxon>
        <taxon>Propionibacteriales</taxon>
        <taxon>Nocardioidaceae</taxon>
        <taxon>Aeromicrobium</taxon>
    </lineage>
</organism>
<gene>
    <name evidence="1" type="ORF">AFL01nite_04910</name>
</gene>
<proteinExistence type="predicted"/>
<dbReference type="EMBL" id="BJZQ01000001">
    <property type="protein sequence ID" value="GEO88164.1"/>
    <property type="molecule type" value="Genomic_DNA"/>
</dbReference>
<dbReference type="AlphaFoldDB" id="A0A512HRT7"/>
<protein>
    <submittedName>
        <fullName evidence="1">Uncharacterized protein</fullName>
    </submittedName>
</protein>
<evidence type="ECO:0000313" key="1">
    <source>
        <dbReference type="EMBL" id="GEO88164.1"/>
    </source>
</evidence>
<sequence length="61" mass="6557">MDLKTDVVNADERVGLENEVGALSVIHVRIIGVPESRRNHGCVANRAPEQPDSDVIHAGLS</sequence>
<comment type="caution">
    <text evidence="1">The sequence shown here is derived from an EMBL/GenBank/DDBJ whole genome shotgun (WGS) entry which is preliminary data.</text>
</comment>